<dbReference type="InterPro" id="IPR006059">
    <property type="entry name" value="SBP"/>
</dbReference>
<evidence type="ECO:0000313" key="2">
    <source>
        <dbReference type="EMBL" id="HJB42811.1"/>
    </source>
</evidence>
<dbReference type="AlphaFoldDB" id="A0A9D2M8T2"/>
<accession>A0A9D2M8T2</accession>
<comment type="caution">
    <text evidence="2">The sequence shown here is derived from an EMBL/GenBank/DDBJ whole genome shotgun (WGS) entry which is preliminary data.</text>
</comment>
<dbReference type="InterPro" id="IPR050490">
    <property type="entry name" value="Bact_solute-bd_prot1"/>
</dbReference>
<dbReference type="Proteomes" id="UP000886803">
    <property type="component" value="Unassembled WGS sequence"/>
</dbReference>
<protein>
    <submittedName>
        <fullName evidence="2">Extracellular solute-binding protein</fullName>
    </submittedName>
</protein>
<name>A0A9D2M8T2_9FIRM</name>
<reference evidence="2" key="1">
    <citation type="journal article" date="2021" name="PeerJ">
        <title>Extensive microbial diversity within the chicken gut microbiome revealed by metagenomics and culture.</title>
        <authorList>
            <person name="Gilroy R."/>
            <person name="Ravi A."/>
            <person name="Getino M."/>
            <person name="Pursley I."/>
            <person name="Horton D.L."/>
            <person name="Alikhan N.F."/>
            <person name="Baker D."/>
            <person name="Gharbi K."/>
            <person name="Hall N."/>
            <person name="Watson M."/>
            <person name="Adriaenssens E.M."/>
            <person name="Foster-Nyarko E."/>
            <person name="Jarju S."/>
            <person name="Secka A."/>
            <person name="Antonio M."/>
            <person name="Oren A."/>
            <person name="Chaudhuri R.R."/>
            <person name="La Ragione R."/>
            <person name="Hildebrand F."/>
            <person name="Pallen M.J."/>
        </authorList>
    </citation>
    <scope>NUCLEOTIDE SEQUENCE</scope>
    <source>
        <strain evidence="2">ChiBcec8-13705</strain>
    </source>
</reference>
<sequence>MKLLRSSPHSRQFCLPLACLLALSACAPGTVGADAVTAEPAPIEVPPPVEQTNEGLTIFYTDAVSIRATILDMAVGQYNREHPDQPVTAEKVFTDSSDTVNDEQTQQMLAEVMAGEGPDLIFFVDDTMDIEKMARRSVFADLEPYFEADNFDWSGYNQTVMDAGVWDGHRLVIPLEYKIPMLYTSQTALEDTGFSVENCDTFDGFLTEAEKVQNDSSQTRRLFRTIMAFKDFAQYAGIPYVDYNTQKADLSFSELERGANIYKKLTDLATDQDSMSGAADIRDGSALWISPLYAPDGFLMGPGAINTFDELVMMPIRDRQGGIQAKITFSVAVRNNSPNLQNAYEFIKFLLSEDFQLATNDSRWRDFSVLNATNEDYYARNTTEREMGIVNPGNPYGFTDIDLPQEDFDELMSYIEQITGTFYTSSQTQFLELMQGYLDDEISYKDAVKAAESQLNIYLSE</sequence>
<evidence type="ECO:0000256" key="1">
    <source>
        <dbReference type="SAM" id="SignalP"/>
    </source>
</evidence>
<feature type="chain" id="PRO_5038514155" evidence="1">
    <location>
        <begin position="34"/>
        <end position="461"/>
    </location>
</feature>
<dbReference type="Pfam" id="PF01547">
    <property type="entry name" value="SBP_bac_1"/>
    <property type="match status" value="1"/>
</dbReference>
<dbReference type="PANTHER" id="PTHR43649">
    <property type="entry name" value="ARABINOSE-BINDING PROTEIN-RELATED"/>
    <property type="match status" value="1"/>
</dbReference>
<dbReference type="Gene3D" id="3.40.190.10">
    <property type="entry name" value="Periplasmic binding protein-like II"/>
    <property type="match status" value="1"/>
</dbReference>
<dbReference type="PROSITE" id="PS51257">
    <property type="entry name" value="PROKAR_LIPOPROTEIN"/>
    <property type="match status" value="1"/>
</dbReference>
<evidence type="ECO:0000313" key="3">
    <source>
        <dbReference type="Proteomes" id="UP000886803"/>
    </source>
</evidence>
<keyword evidence="1" id="KW-0732">Signal</keyword>
<dbReference type="SUPFAM" id="SSF53850">
    <property type="entry name" value="Periplasmic binding protein-like II"/>
    <property type="match status" value="1"/>
</dbReference>
<dbReference type="PANTHER" id="PTHR43649:SF12">
    <property type="entry name" value="DIACETYLCHITOBIOSE BINDING PROTEIN DASA"/>
    <property type="match status" value="1"/>
</dbReference>
<proteinExistence type="predicted"/>
<organism evidence="2 3">
    <name type="scientific">Candidatus Gemmiger avicola</name>
    <dbReference type="NCBI Taxonomy" id="2838605"/>
    <lineage>
        <taxon>Bacteria</taxon>
        <taxon>Bacillati</taxon>
        <taxon>Bacillota</taxon>
        <taxon>Clostridia</taxon>
        <taxon>Eubacteriales</taxon>
        <taxon>Gemmiger</taxon>
    </lineage>
</organism>
<feature type="signal peptide" evidence="1">
    <location>
        <begin position="1"/>
        <end position="33"/>
    </location>
</feature>
<reference evidence="2" key="2">
    <citation type="submission" date="2021-04" db="EMBL/GenBank/DDBJ databases">
        <authorList>
            <person name="Gilroy R."/>
        </authorList>
    </citation>
    <scope>NUCLEOTIDE SEQUENCE</scope>
    <source>
        <strain evidence="2">ChiBcec8-13705</strain>
    </source>
</reference>
<gene>
    <name evidence="2" type="ORF">H9945_09985</name>
</gene>
<dbReference type="EMBL" id="DWYG01000170">
    <property type="protein sequence ID" value="HJB42811.1"/>
    <property type="molecule type" value="Genomic_DNA"/>
</dbReference>